<dbReference type="EMBL" id="CP118988">
    <property type="protein sequence ID" value="WED74628.1"/>
    <property type="molecule type" value="Genomic_DNA"/>
</dbReference>
<protein>
    <submittedName>
        <fullName evidence="1">Uncharacterized protein</fullName>
    </submittedName>
</protein>
<proteinExistence type="predicted"/>
<accession>A0AAX3NKN6</accession>
<name>A0AAX3NKN6_9GAMM</name>
<evidence type="ECO:0000313" key="2">
    <source>
        <dbReference type="Proteomes" id="UP001213721"/>
    </source>
</evidence>
<dbReference type="AlphaFoldDB" id="A0AAX3NKN6"/>
<dbReference type="Gene3D" id="2.40.420.20">
    <property type="match status" value="1"/>
</dbReference>
<dbReference type="Proteomes" id="UP001213721">
    <property type="component" value="Chromosome"/>
</dbReference>
<gene>
    <name evidence="1" type="ORF">PYU98_11615</name>
</gene>
<evidence type="ECO:0000313" key="1">
    <source>
        <dbReference type="EMBL" id="WED74628.1"/>
    </source>
</evidence>
<organism evidence="1 2">
    <name type="scientific">Aeromonas allosaccharophila</name>
    <dbReference type="NCBI Taxonomy" id="656"/>
    <lineage>
        <taxon>Bacteria</taxon>
        <taxon>Pseudomonadati</taxon>
        <taxon>Pseudomonadota</taxon>
        <taxon>Gammaproteobacteria</taxon>
        <taxon>Aeromonadales</taxon>
        <taxon>Aeromonadaceae</taxon>
        <taxon>Aeromonas</taxon>
    </lineage>
</organism>
<sequence>MVGKSVDVTLDLPQQTDTHLFCLPAMAVNSLDRQWHVWQVDAGRVVRVPVSPHGQQRDALCVNGELATGDQLVVAGSTFVSEGEQVAIMADPSQERVAKS</sequence>
<dbReference type="RefSeq" id="WP_139708153.1">
    <property type="nucleotide sequence ID" value="NZ_CAAKNO010000011.1"/>
</dbReference>
<reference evidence="1" key="1">
    <citation type="submission" date="2023-02" db="EMBL/GenBank/DDBJ databases">
        <title>The sequence of Aeromonas allosaccharophila K520.</title>
        <authorList>
            <person name="Luo X."/>
        </authorList>
    </citation>
    <scope>NUCLEOTIDE SEQUENCE</scope>
    <source>
        <strain evidence="1">K520</strain>
    </source>
</reference>